<feature type="domain" description="Reverse transcriptase" evidence="2">
    <location>
        <begin position="580"/>
        <end position="758"/>
    </location>
</feature>
<dbReference type="PANTHER" id="PTHR21301:SF10">
    <property type="entry name" value="REVERSE TRANSCRIPTASE DOMAIN-CONTAINING PROTEIN"/>
    <property type="match status" value="1"/>
</dbReference>
<evidence type="ECO:0000259" key="3">
    <source>
        <dbReference type="Pfam" id="PF26215"/>
    </source>
</evidence>
<dbReference type="PANTHER" id="PTHR21301">
    <property type="entry name" value="REVERSE TRANSCRIPTASE"/>
    <property type="match status" value="1"/>
</dbReference>
<evidence type="ECO:0000259" key="2">
    <source>
        <dbReference type="Pfam" id="PF00078"/>
    </source>
</evidence>
<evidence type="ECO:0000313" key="4">
    <source>
        <dbReference type="EMBL" id="GKV53541.1"/>
    </source>
</evidence>
<dbReference type="Pfam" id="PF00078">
    <property type="entry name" value="RVT_1"/>
    <property type="match status" value="1"/>
</dbReference>
<evidence type="ECO:0008006" key="6">
    <source>
        <dbReference type="Google" id="ProtNLM"/>
    </source>
</evidence>
<dbReference type="InterPro" id="IPR058912">
    <property type="entry name" value="HTH_animal"/>
</dbReference>
<gene>
    <name evidence="4" type="ORF">SLEP1_g60062</name>
</gene>
<dbReference type="InterPro" id="IPR000477">
    <property type="entry name" value="RT_dom"/>
</dbReference>
<sequence length="1074" mass="122588">MSSDHRASPHPSRVPATPTPNGHSGASSSTQRVRASEPLVSQSSNGGTQGGLNLAYLQDLLLKLASCSSIGEVLRLLPVPVQPVSRDILDGVYQASLKLGGAEALLVLWKDHLRSGRFDEIVQLNSLKAPSVQVCKEALGPDDGGLSALNLDGALRVAKESALKAMITIKELEVANLQSFVQPANIQSRLVPAWSAVVAQNAATITTEHSVVLGNEDVQRKVCQVAASIGESSSQRARLAKEKRVEMRKEADVDMTDGSVGKRKKEFCDLQKTTQQNAETTGTEEDDEEDGRLTKRRKQQTQGPQRAKAAREALSLFPSGLVRVDPRFFKVSPLARKMYVWTQLTENDLETLMSWRPGVHKEKGIILPREVEYSLSLNLKFLYPQRQRDCVVWNWFDALVRKSKLAWIFRNRRQDVLEGLPAVPFVRNPTWQPVIKSHWFNQGVESGRRLLQLQLARPIPELSTGRSDVFRRVVLSPQALADWLTKADLLCFISDKNLGIVVTTRNWYLEQVKKFIELPVFESFIGDFPTFHHLVERQLSELFADVTDETKFWISPKVQKFLDQAEHRKAIPQFHGIPKIHKNPWKIRPIVPMHSYVTSTLSIVLHNLLLPIQRSFSWICESSRELCEEVRTFNQRGLSVRLHTGDVSAMYTSIPWVHFKVALRSVVERYPPYQFNRALSQWILRAAEILWENTVFQLANRLFHQTDGVPMGIHCGPVFANLYLAFYERHYLERFDGLYRRYIDDIFVLHQSDDVVSQLIVAPGMDISWEHSGIGLSFLDVWFHTHIGSPEICYRPYEKVGNHHQYLPWDSSHPTSVKKGLVKGELTRASSISYRQPYFQTWKATFLSRLISRGWPRRAVRNWGRQVQWKPRHAEYGTARAKRGDFIIAISQYNPAWEKVSSSDIWTTMLRTWRRCAPADKSLPFPQHVMVSKKRTKSLWDTVRSVNRSLLHTEYEETYLEDVQSDLSTMDLDELPFEVPRPFQGSLPSEYYPEDEGEGTGRVYRQPVLTDMGRAWKALVMVGPEEEFRTFFVSAEWDWVQNPNPNPNQKMMAGANPNPESARRQTIGSQSLQI</sequence>
<protein>
    <recommendedName>
        <fullName evidence="6">Reverse transcriptase domain-containing protein</fullName>
    </recommendedName>
</protein>
<feature type="region of interest" description="Disordered" evidence="1">
    <location>
        <begin position="1"/>
        <end position="46"/>
    </location>
</feature>
<feature type="compositionally biased region" description="Polar residues" evidence="1">
    <location>
        <begin position="19"/>
        <end position="46"/>
    </location>
</feature>
<feature type="non-terminal residue" evidence="4">
    <location>
        <position position="1074"/>
    </location>
</feature>
<dbReference type="Pfam" id="PF26215">
    <property type="entry name" value="HTH_animal"/>
    <property type="match status" value="1"/>
</dbReference>
<feature type="region of interest" description="Disordered" evidence="1">
    <location>
        <begin position="235"/>
        <end position="309"/>
    </location>
</feature>
<keyword evidence="5" id="KW-1185">Reference proteome</keyword>
<evidence type="ECO:0000313" key="5">
    <source>
        <dbReference type="Proteomes" id="UP001054252"/>
    </source>
</evidence>
<feature type="compositionally biased region" description="Polar residues" evidence="1">
    <location>
        <begin position="1064"/>
        <end position="1074"/>
    </location>
</feature>
<dbReference type="EMBL" id="BPVZ01001494">
    <property type="protein sequence ID" value="GKV53541.1"/>
    <property type="molecule type" value="Genomic_DNA"/>
</dbReference>
<accession>A0AAV5MU76</accession>
<dbReference type="Proteomes" id="UP001054252">
    <property type="component" value="Unassembled WGS sequence"/>
</dbReference>
<feature type="region of interest" description="Disordered" evidence="1">
    <location>
        <begin position="1042"/>
        <end position="1074"/>
    </location>
</feature>
<feature type="domain" description="Helix-turn-helix" evidence="3">
    <location>
        <begin position="805"/>
        <end position="862"/>
    </location>
</feature>
<dbReference type="AlphaFoldDB" id="A0AAV5MU76"/>
<feature type="compositionally biased region" description="Basic and acidic residues" evidence="1">
    <location>
        <begin position="239"/>
        <end position="252"/>
    </location>
</feature>
<comment type="caution">
    <text evidence="4">The sequence shown here is derived from an EMBL/GenBank/DDBJ whole genome shotgun (WGS) entry which is preliminary data.</text>
</comment>
<reference evidence="4 5" key="1">
    <citation type="journal article" date="2021" name="Commun. Biol.">
        <title>The genome of Shorea leprosula (Dipterocarpaceae) highlights the ecological relevance of drought in aseasonal tropical rainforests.</title>
        <authorList>
            <person name="Ng K.K.S."/>
            <person name="Kobayashi M.J."/>
            <person name="Fawcett J.A."/>
            <person name="Hatakeyama M."/>
            <person name="Paape T."/>
            <person name="Ng C.H."/>
            <person name="Ang C.C."/>
            <person name="Tnah L.H."/>
            <person name="Lee C.T."/>
            <person name="Nishiyama T."/>
            <person name="Sese J."/>
            <person name="O'Brien M.J."/>
            <person name="Copetti D."/>
            <person name="Mohd Noor M.I."/>
            <person name="Ong R.C."/>
            <person name="Putra M."/>
            <person name="Sireger I.Z."/>
            <person name="Indrioko S."/>
            <person name="Kosugi Y."/>
            <person name="Izuno A."/>
            <person name="Isagi Y."/>
            <person name="Lee S.L."/>
            <person name="Shimizu K.K."/>
        </authorList>
    </citation>
    <scope>NUCLEOTIDE SEQUENCE [LARGE SCALE GENOMIC DNA]</scope>
    <source>
        <strain evidence="4">214</strain>
    </source>
</reference>
<organism evidence="4 5">
    <name type="scientific">Rubroshorea leprosula</name>
    <dbReference type="NCBI Taxonomy" id="152421"/>
    <lineage>
        <taxon>Eukaryota</taxon>
        <taxon>Viridiplantae</taxon>
        <taxon>Streptophyta</taxon>
        <taxon>Embryophyta</taxon>
        <taxon>Tracheophyta</taxon>
        <taxon>Spermatophyta</taxon>
        <taxon>Magnoliopsida</taxon>
        <taxon>eudicotyledons</taxon>
        <taxon>Gunneridae</taxon>
        <taxon>Pentapetalae</taxon>
        <taxon>rosids</taxon>
        <taxon>malvids</taxon>
        <taxon>Malvales</taxon>
        <taxon>Dipterocarpaceae</taxon>
        <taxon>Rubroshorea</taxon>
    </lineage>
</organism>
<name>A0AAV5MU76_9ROSI</name>
<evidence type="ECO:0000256" key="1">
    <source>
        <dbReference type="SAM" id="MobiDB-lite"/>
    </source>
</evidence>
<proteinExistence type="predicted"/>